<evidence type="ECO:0000313" key="4">
    <source>
        <dbReference type="Proteomes" id="UP000230069"/>
    </source>
</evidence>
<accession>A0A2G5CJ91</accession>
<reference evidence="3 4" key="1">
    <citation type="submission" date="2017-09" db="EMBL/GenBank/DDBJ databases">
        <title>WGS assembly of Aquilegia coerulea Goldsmith.</title>
        <authorList>
            <person name="Hodges S."/>
            <person name="Kramer E."/>
            <person name="Nordborg M."/>
            <person name="Tomkins J."/>
            <person name="Borevitz J."/>
            <person name="Derieg N."/>
            <person name="Yan J."/>
            <person name="Mihaltcheva S."/>
            <person name="Hayes R.D."/>
            <person name="Rokhsar D."/>
        </authorList>
    </citation>
    <scope>NUCLEOTIDE SEQUENCE [LARGE SCALE GENOMIC DNA]</scope>
    <source>
        <strain evidence="4">cv. Goldsmith</strain>
    </source>
</reference>
<dbReference type="InterPro" id="IPR002885">
    <property type="entry name" value="PPR_rpt"/>
</dbReference>
<dbReference type="GO" id="GO:0099402">
    <property type="term" value="P:plant organ development"/>
    <property type="evidence" value="ECO:0007669"/>
    <property type="project" value="UniProtKB-ARBA"/>
</dbReference>
<name>A0A2G5CJ91_AQUCA</name>
<dbReference type="Pfam" id="PF13041">
    <property type="entry name" value="PPR_2"/>
    <property type="match status" value="2"/>
</dbReference>
<keyword evidence="1" id="KW-0677">Repeat</keyword>
<dbReference type="EMBL" id="KZ305068">
    <property type="protein sequence ID" value="PIA31250.1"/>
    <property type="molecule type" value="Genomic_DNA"/>
</dbReference>
<dbReference type="Pfam" id="PF20431">
    <property type="entry name" value="E_motif"/>
    <property type="match status" value="1"/>
</dbReference>
<keyword evidence="4" id="KW-1185">Reference proteome</keyword>
<dbReference type="AlphaFoldDB" id="A0A2G5CJ91"/>
<gene>
    <name evidence="3" type="ORF">AQUCO_05100043v1</name>
</gene>
<dbReference type="OrthoDB" id="1881423at2759"/>
<evidence type="ECO:0000256" key="1">
    <source>
        <dbReference type="ARBA" id="ARBA00022737"/>
    </source>
</evidence>
<evidence type="ECO:0000256" key="2">
    <source>
        <dbReference type="PROSITE-ProRule" id="PRU00708"/>
    </source>
</evidence>
<dbReference type="STRING" id="218851.A0A2G5CJ91"/>
<dbReference type="Gene3D" id="1.25.40.10">
    <property type="entry name" value="Tetratricopeptide repeat domain"/>
    <property type="match status" value="4"/>
</dbReference>
<evidence type="ECO:0008006" key="5">
    <source>
        <dbReference type="Google" id="ProtNLM"/>
    </source>
</evidence>
<dbReference type="InterPro" id="IPR046960">
    <property type="entry name" value="PPR_At4g14850-like_plant"/>
</dbReference>
<dbReference type="GO" id="GO:0003723">
    <property type="term" value="F:RNA binding"/>
    <property type="evidence" value="ECO:0007669"/>
    <property type="project" value="InterPro"/>
</dbReference>
<dbReference type="PANTHER" id="PTHR47926">
    <property type="entry name" value="PENTATRICOPEPTIDE REPEAT-CONTAINING PROTEIN"/>
    <property type="match status" value="1"/>
</dbReference>
<feature type="repeat" description="PPR" evidence="2">
    <location>
        <begin position="178"/>
        <end position="212"/>
    </location>
</feature>
<protein>
    <recommendedName>
        <fullName evidence="5">Pentatricopeptide repeat-containing protein</fullName>
    </recommendedName>
</protein>
<proteinExistence type="predicted"/>
<dbReference type="FunFam" id="1.25.40.10:FF:000158">
    <property type="entry name" value="pentatricopeptide repeat-containing protein At2g33680"/>
    <property type="match status" value="1"/>
</dbReference>
<sequence length="498" mass="56104">MSKPTEYTLANALKATTNLKHGRKIQSLVIKFGFCRFTVLMTSLMNFNFKYNNFKEAIKLFDEMPKRDRDVVTWTSLIVGYAQKHCYNESLIGFRRMMMESRINEGVVPNGYAFSAALSACSGIQAVKQGKQIHCHVLTSGLLGSNLVVYNSLLHMYWSCGCNFYAQSLFDWVAMSGDIISWNEMMLGYLQCGQEEEALKLFVLMVSAAVTKPDNYSFGICINACGSLASLQQGSQFHACVFKTGFQSELIILNALVDMYAKCGCLDSAKLVFDGTPSKDKVFWTTMITAFGKNGKVKEVLDMFEQMRNLNIKPDGITYLVVLSACSHGGLVEQGWRYFRSMTEDDLVPVSQKHYACMVDLLCRSGNLLQAFAFIKEMPLNPGISIWSTFLGFCRMQGNIELAQFAAEQLRKLSPEDTGKFVSLSNVYASERNWNETEEIRDLMNNNNVKKEPGCSWIEVNTGLHIFLTTVNSHPEMNEILLTLKGLMTMIRKTCTFE</sequence>
<dbReference type="InterPro" id="IPR046848">
    <property type="entry name" value="E_motif"/>
</dbReference>
<dbReference type="PANTHER" id="PTHR47926:SF449">
    <property type="entry name" value="PENTATRICOPEPTIDE REPEAT-CONTAINING PROTEIN"/>
    <property type="match status" value="1"/>
</dbReference>
<feature type="repeat" description="PPR" evidence="2">
    <location>
        <begin position="280"/>
        <end position="314"/>
    </location>
</feature>
<organism evidence="3 4">
    <name type="scientific">Aquilegia coerulea</name>
    <name type="common">Rocky mountain columbine</name>
    <dbReference type="NCBI Taxonomy" id="218851"/>
    <lineage>
        <taxon>Eukaryota</taxon>
        <taxon>Viridiplantae</taxon>
        <taxon>Streptophyta</taxon>
        <taxon>Embryophyta</taxon>
        <taxon>Tracheophyta</taxon>
        <taxon>Spermatophyta</taxon>
        <taxon>Magnoliopsida</taxon>
        <taxon>Ranunculales</taxon>
        <taxon>Ranunculaceae</taxon>
        <taxon>Thalictroideae</taxon>
        <taxon>Aquilegia</taxon>
    </lineage>
</organism>
<feature type="repeat" description="PPR" evidence="2">
    <location>
        <begin position="315"/>
        <end position="349"/>
    </location>
</feature>
<dbReference type="InParanoid" id="A0A2G5CJ91"/>
<dbReference type="Pfam" id="PF01535">
    <property type="entry name" value="PPR"/>
    <property type="match status" value="4"/>
</dbReference>
<dbReference type="InterPro" id="IPR011990">
    <property type="entry name" value="TPR-like_helical_dom_sf"/>
</dbReference>
<dbReference type="Proteomes" id="UP000230069">
    <property type="component" value="Unassembled WGS sequence"/>
</dbReference>
<dbReference type="NCBIfam" id="TIGR00756">
    <property type="entry name" value="PPR"/>
    <property type="match status" value="3"/>
</dbReference>
<dbReference type="PROSITE" id="PS51375">
    <property type="entry name" value="PPR"/>
    <property type="match status" value="3"/>
</dbReference>
<dbReference type="GO" id="GO:0009451">
    <property type="term" value="P:RNA modification"/>
    <property type="evidence" value="ECO:0007669"/>
    <property type="project" value="InterPro"/>
</dbReference>
<evidence type="ECO:0000313" key="3">
    <source>
        <dbReference type="EMBL" id="PIA31250.1"/>
    </source>
</evidence>